<gene>
    <name evidence="4" type="ORF">SAMN05414137_106131</name>
</gene>
<dbReference type="InterPro" id="IPR006061">
    <property type="entry name" value="SBP_1_CS"/>
</dbReference>
<organism evidence="4 5">
    <name type="scientific">Streptacidiphilus jiangxiensis</name>
    <dbReference type="NCBI Taxonomy" id="235985"/>
    <lineage>
        <taxon>Bacteria</taxon>
        <taxon>Bacillati</taxon>
        <taxon>Actinomycetota</taxon>
        <taxon>Actinomycetes</taxon>
        <taxon>Kitasatosporales</taxon>
        <taxon>Streptomycetaceae</taxon>
        <taxon>Streptacidiphilus</taxon>
    </lineage>
</organism>
<evidence type="ECO:0000256" key="1">
    <source>
        <dbReference type="ARBA" id="ARBA00008520"/>
    </source>
</evidence>
<dbReference type="Proteomes" id="UP000183015">
    <property type="component" value="Unassembled WGS sequence"/>
</dbReference>
<dbReference type="PANTHER" id="PTHR43649:SF14">
    <property type="entry name" value="BLR3389 PROTEIN"/>
    <property type="match status" value="1"/>
</dbReference>
<proteinExistence type="inferred from homology"/>
<dbReference type="PANTHER" id="PTHR43649">
    <property type="entry name" value="ARABINOSE-BINDING PROTEIN-RELATED"/>
    <property type="match status" value="1"/>
</dbReference>
<evidence type="ECO:0000256" key="3">
    <source>
        <dbReference type="ARBA" id="ARBA00022729"/>
    </source>
</evidence>
<dbReference type="Gene3D" id="3.40.190.10">
    <property type="entry name" value="Periplasmic binding protein-like II"/>
    <property type="match status" value="3"/>
</dbReference>
<protein>
    <submittedName>
        <fullName evidence="4">Multiple sugar transport system substrate-binding protein</fullName>
    </submittedName>
</protein>
<evidence type="ECO:0000313" key="5">
    <source>
        <dbReference type="Proteomes" id="UP000183015"/>
    </source>
</evidence>
<dbReference type="Pfam" id="PF01547">
    <property type="entry name" value="SBP_bac_1"/>
    <property type="match status" value="1"/>
</dbReference>
<keyword evidence="5" id="KW-1185">Reference proteome</keyword>
<dbReference type="EMBL" id="FOAZ01000006">
    <property type="protein sequence ID" value="SEL16345.1"/>
    <property type="molecule type" value="Genomic_DNA"/>
</dbReference>
<evidence type="ECO:0000256" key="2">
    <source>
        <dbReference type="ARBA" id="ARBA00022448"/>
    </source>
</evidence>
<dbReference type="SUPFAM" id="SSF53850">
    <property type="entry name" value="Periplasmic binding protein-like II"/>
    <property type="match status" value="1"/>
</dbReference>
<dbReference type="eggNOG" id="COG1653">
    <property type="taxonomic scope" value="Bacteria"/>
</dbReference>
<keyword evidence="4" id="KW-0762">Sugar transport</keyword>
<comment type="similarity">
    <text evidence="1">Belongs to the bacterial solute-binding protein 1 family.</text>
</comment>
<dbReference type="AlphaFoldDB" id="A0A1H7N057"/>
<evidence type="ECO:0000313" key="4">
    <source>
        <dbReference type="EMBL" id="SEL16345.1"/>
    </source>
</evidence>
<dbReference type="InterPro" id="IPR006059">
    <property type="entry name" value="SBP"/>
</dbReference>
<sequence>MTPTPHSPGRPTRPRGRTTLPILPVLPIRTEHNGVNALRVPARHAVRGIGLLCAAALSLTACASSSTTGSGSANTASSASAVQAALAKGGTITVWAWEPTLKQVVTDFEAKYPKVHVNLVNAGTGDKQYTALQNAVQAGNGGPDVAQIEYYALGQFALGKSVQDLSGFGAASLSSSYSPGPWSSVNIGGGVYALPMDSGPMALFYNKKVFDKYGLTVPTTWAQYLDDAKKLHAADPNAYITNDTGDAGFTTSLIWQAGGHPYKVDGTKVSVDFTDAGSTAFTSTWQQLVSAKLVAPVNSWSDQWYKGLGDGTIATLASGAWMPANFVSGVPGASGDWRVAPLPQWQAGQNASAENGGSSLAVMKASANQDLAYGFLQFANAGAGVQDRIKGGAFPATTADLNSSAFLNTAFPYFGGQKANQIFAQSAKNVVKGWQYLPFQVYANSIFNDTVGKAYVSSTTLTQGLQAWQDASVKYGSQQGFTTG</sequence>
<keyword evidence="3" id="KW-0732">Signal</keyword>
<name>A0A1H7N057_STRJI</name>
<keyword evidence="2" id="KW-0813">Transport</keyword>
<accession>A0A1H7N057</accession>
<dbReference type="STRING" id="235985.SAMN05414137_106131"/>
<reference evidence="5" key="1">
    <citation type="submission" date="2016-10" db="EMBL/GenBank/DDBJ databases">
        <authorList>
            <person name="Varghese N."/>
        </authorList>
    </citation>
    <scope>NUCLEOTIDE SEQUENCE [LARGE SCALE GENOMIC DNA]</scope>
    <source>
        <strain evidence="5">DSM 45096 / BCRC 16803 / CGMCC 4.1857 / CIP 109030 / JCM 12277 / KCTC 19219 / NBRC 100920 / 33214</strain>
    </source>
</reference>
<dbReference type="InterPro" id="IPR050490">
    <property type="entry name" value="Bact_solute-bd_prot1"/>
</dbReference>
<dbReference type="PROSITE" id="PS01037">
    <property type="entry name" value="SBP_BACTERIAL_1"/>
    <property type="match status" value="1"/>
</dbReference>
<dbReference type="CDD" id="cd13585">
    <property type="entry name" value="PBP2_TMBP_like"/>
    <property type="match status" value="1"/>
</dbReference>
<dbReference type="GO" id="GO:0055085">
    <property type="term" value="P:transmembrane transport"/>
    <property type="evidence" value="ECO:0007669"/>
    <property type="project" value="InterPro"/>
</dbReference>